<protein>
    <recommendedName>
        <fullName evidence="5">NADH-quinone oxidoreductase subunit D</fullName>
        <ecNumber evidence="5">7.1.1.-</ecNumber>
    </recommendedName>
    <alternativeName>
        <fullName evidence="5">NADH dehydrogenase I subunit D</fullName>
    </alternativeName>
    <alternativeName>
        <fullName evidence="5">NDH-1 subunit D</fullName>
    </alternativeName>
</protein>
<keyword evidence="5" id="KW-1003">Cell membrane</keyword>
<dbReference type="Gene3D" id="1.10.645.10">
    <property type="entry name" value="Cytochrome-c3 Hydrogenase, chain B"/>
    <property type="match status" value="1"/>
</dbReference>
<sequence length="392" mass="44061">MSEVQELIVNMGPQHPSTHGVLRLIVHLDGEVVTKVVPDLGYLHRGLEKLAENKTYAQFLPVTDRLDYLAAISNNLAYCLAVEKLLGLNVPKRASYIRVVLAELTRIVSHLVWLATHALDLGAFTPFLYCFRERELLLDIFESYCGSRLTTTAFRIGGVPKDIDNNIRQKIEEFINIFPSKLNEYESLLTNNKIWLERTMNVGVISAADAINYSLSGPCLRGSGVEWDIRRTEPYCVYNELDFSIPTGRGIGDTYDRYLVRLEEMKQSNGIVKQALEKMPEGKLMADDPRVVPPTKDKVNTTIESLIHHFHIMSEGFNPPIGEVYQSIEAPKGELGFYIISDGSPKPYRMKIRTPSFANLQVIGKMCENNTMVADVVAIVGTLDIVLGEIDR</sequence>
<keyword evidence="5" id="KW-0874">Quinone</keyword>
<evidence type="ECO:0000256" key="4">
    <source>
        <dbReference type="ARBA" id="ARBA00023027"/>
    </source>
</evidence>
<keyword evidence="4 5" id="KW-0520">NAD</keyword>
<comment type="subunit">
    <text evidence="5">NDH-1 is composed of 14 different subunits. Subunits NuoB, C, D, E, F, and G constitute the peripheral sector of the complex.</text>
</comment>
<dbReference type="EC" id="7.1.1.-" evidence="5"/>
<reference evidence="8 9" key="1">
    <citation type="journal article" date="2016" name="Environ. Microbiol.">
        <title>Genomic resolution of a cold subsurface aquifer community provides metabolic insights for novel microbes adapted to high CO concentrations.</title>
        <authorList>
            <person name="Probst A.J."/>
            <person name="Castelle C.J."/>
            <person name="Singh A."/>
            <person name="Brown C.T."/>
            <person name="Anantharaman K."/>
            <person name="Sharon I."/>
            <person name="Hug L.A."/>
            <person name="Burstein D."/>
            <person name="Emerson J.B."/>
            <person name="Thomas B.C."/>
            <person name="Banfield J.F."/>
        </authorList>
    </citation>
    <scope>NUCLEOTIDE SEQUENCE [LARGE SCALE GENOMIC DNA]</scope>
    <source>
        <strain evidence="8">CG2_30_40_21</strain>
    </source>
</reference>
<organism evidence="8 9">
    <name type="scientific">Candidatus Desantisbacteria bacterium CG2_30_40_21</name>
    <dbReference type="NCBI Taxonomy" id="1817895"/>
    <lineage>
        <taxon>Bacteria</taxon>
        <taxon>Candidatus Desantisiibacteriota</taxon>
    </lineage>
</organism>
<dbReference type="GO" id="GO:0050136">
    <property type="term" value="F:NADH dehydrogenase (quinone) (non-electrogenic) activity"/>
    <property type="evidence" value="ECO:0007669"/>
    <property type="project" value="UniProtKB-UniRule"/>
</dbReference>
<dbReference type="InterPro" id="IPR001135">
    <property type="entry name" value="NADH_Q_OxRdtase_suD"/>
</dbReference>
<dbReference type="GO" id="GO:0051287">
    <property type="term" value="F:NAD binding"/>
    <property type="evidence" value="ECO:0007669"/>
    <property type="project" value="InterPro"/>
</dbReference>
<comment type="function">
    <text evidence="5">NDH-1 shuttles electrons from NADH, via FMN and iron-sulfur (Fe-S) centers, to quinones in the respiratory chain. The immediate electron acceptor for the enzyme in this species is believed to be ubiquinone. Couples the redox reaction to proton translocation (for every two electrons transferred, four hydrogen ions are translocated across the cytoplasmic membrane), and thus conserves the redox energy in a proton gradient.</text>
</comment>
<dbReference type="InterPro" id="IPR014029">
    <property type="entry name" value="NADH_UbQ_OxRdtase_49kDa_CS"/>
</dbReference>
<dbReference type="GO" id="GO:0005886">
    <property type="term" value="C:plasma membrane"/>
    <property type="evidence" value="ECO:0007669"/>
    <property type="project" value="UniProtKB-SubCell"/>
</dbReference>
<dbReference type="NCBIfam" id="TIGR01962">
    <property type="entry name" value="NuoD"/>
    <property type="match status" value="1"/>
</dbReference>
<comment type="caution">
    <text evidence="8">The sequence shown here is derived from an EMBL/GenBank/DDBJ whole genome shotgun (WGS) entry which is preliminary data.</text>
</comment>
<evidence type="ECO:0000256" key="6">
    <source>
        <dbReference type="RuleBase" id="RU003685"/>
    </source>
</evidence>
<dbReference type="SUPFAM" id="SSF56762">
    <property type="entry name" value="HydB/Nqo4-like"/>
    <property type="match status" value="1"/>
</dbReference>
<name>A0A1J5DWE1_9BACT</name>
<accession>A0A1J5DWE1</accession>
<evidence type="ECO:0000256" key="5">
    <source>
        <dbReference type="HAMAP-Rule" id="MF_01358"/>
    </source>
</evidence>
<dbReference type="InterPro" id="IPR022885">
    <property type="entry name" value="NDH1_su_D/H"/>
</dbReference>
<keyword evidence="3 5" id="KW-1278">Translocase</keyword>
<keyword evidence="2 5" id="KW-0813">Transport</keyword>
<keyword evidence="5" id="KW-0830">Ubiquinone</keyword>
<comment type="catalytic activity">
    <reaction evidence="5">
        <text>a quinone + NADH + 5 H(+)(in) = a quinol + NAD(+) + 4 H(+)(out)</text>
        <dbReference type="Rhea" id="RHEA:57888"/>
        <dbReference type="ChEBI" id="CHEBI:15378"/>
        <dbReference type="ChEBI" id="CHEBI:24646"/>
        <dbReference type="ChEBI" id="CHEBI:57540"/>
        <dbReference type="ChEBI" id="CHEBI:57945"/>
        <dbReference type="ChEBI" id="CHEBI:132124"/>
    </reaction>
</comment>
<evidence type="ECO:0000256" key="3">
    <source>
        <dbReference type="ARBA" id="ARBA00022967"/>
    </source>
</evidence>
<dbReference type="STRING" id="1817895.AUJ95_09230"/>
<dbReference type="HAMAP" id="MF_01358">
    <property type="entry name" value="NDH1_NuoD"/>
    <property type="match status" value="1"/>
</dbReference>
<keyword evidence="5" id="KW-0472">Membrane</keyword>
<evidence type="ECO:0000313" key="9">
    <source>
        <dbReference type="Proteomes" id="UP000183085"/>
    </source>
</evidence>
<dbReference type="AlphaFoldDB" id="A0A1J5DWE1"/>
<evidence type="ECO:0000259" key="7">
    <source>
        <dbReference type="Pfam" id="PF00346"/>
    </source>
</evidence>
<comment type="similarity">
    <text evidence="1 5 6">Belongs to the complex I 49 kDa subunit family.</text>
</comment>
<proteinExistence type="inferred from homology"/>
<evidence type="ECO:0000313" key="8">
    <source>
        <dbReference type="EMBL" id="OIP36642.1"/>
    </source>
</evidence>
<dbReference type="PANTHER" id="PTHR11993">
    <property type="entry name" value="NADH-UBIQUINONE OXIDOREDUCTASE 49 KDA SUBUNIT"/>
    <property type="match status" value="1"/>
</dbReference>
<dbReference type="InterPro" id="IPR029014">
    <property type="entry name" value="NiFe-Hase_large"/>
</dbReference>
<feature type="domain" description="NADH-quinone oxidoreductase subunit D" evidence="7">
    <location>
        <begin position="120"/>
        <end position="392"/>
    </location>
</feature>
<dbReference type="Pfam" id="PF00346">
    <property type="entry name" value="Complex1_49kDa"/>
    <property type="match status" value="1"/>
</dbReference>
<dbReference type="EMBL" id="MNYI01000235">
    <property type="protein sequence ID" value="OIP36642.1"/>
    <property type="molecule type" value="Genomic_DNA"/>
</dbReference>
<dbReference type="PROSITE" id="PS00535">
    <property type="entry name" value="COMPLEX1_49K"/>
    <property type="match status" value="1"/>
</dbReference>
<dbReference type="NCBIfam" id="NF004739">
    <property type="entry name" value="PRK06075.1"/>
    <property type="match status" value="1"/>
</dbReference>
<dbReference type="GO" id="GO:0048038">
    <property type="term" value="F:quinone binding"/>
    <property type="evidence" value="ECO:0007669"/>
    <property type="project" value="UniProtKB-KW"/>
</dbReference>
<dbReference type="Proteomes" id="UP000183085">
    <property type="component" value="Unassembled WGS sequence"/>
</dbReference>
<comment type="subcellular location">
    <subcellularLocation>
        <location evidence="5">Cell membrane</location>
        <topology evidence="5">Peripheral membrane protein</topology>
        <orientation evidence="5">Cytoplasmic side</orientation>
    </subcellularLocation>
</comment>
<evidence type="ECO:0000256" key="1">
    <source>
        <dbReference type="ARBA" id="ARBA00005769"/>
    </source>
</evidence>
<evidence type="ECO:0000256" key="2">
    <source>
        <dbReference type="ARBA" id="ARBA00022448"/>
    </source>
</evidence>
<dbReference type="PANTHER" id="PTHR11993:SF10">
    <property type="entry name" value="NADH DEHYDROGENASE [UBIQUINONE] IRON-SULFUR PROTEIN 2, MITOCHONDRIAL"/>
    <property type="match status" value="1"/>
</dbReference>
<gene>
    <name evidence="5" type="primary">nuoD</name>
    <name evidence="8" type="ORF">AUJ95_09230</name>
</gene>